<dbReference type="Proteomes" id="UP000030106">
    <property type="component" value="Unassembled WGS sequence"/>
</dbReference>
<feature type="region of interest" description="Disordered" evidence="4">
    <location>
        <begin position="116"/>
        <end position="136"/>
    </location>
</feature>
<dbReference type="CDD" id="cd12148">
    <property type="entry name" value="fungal_TF_MHR"/>
    <property type="match status" value="1"/>
</dbReference>
<dbReference type="GO" id="GO:0000981">
    <property type="term" value="F:DNA-binding transcription factor activity, RNA polymerase II-specific"/>
    <property type="evidence" value="ECO:0007669"/>
    <property type="project" value="InterPro"/>
</dbReference>
<dbReference type="SMART" id="SM00906">
    <property type="entry name" value="Fungal_trans"/>
    <property type="match status" value="1"/>
</dbReference>
<comment type="caution">
    <text evidence="6">The sequence shown here is derived from an EMBL/GenBank/DDBJ whole genome shotgun (WGS) entry which is preliminary data.</text>
</comment>
<dbReference type="InterPro" id="IPR007219">
    <property type="entry name" value="XnlR_reg_dom"/>
</dbReference>
<dbReference type="InterPro" id="IPR036864">
    <property type="entry name" value="Zn2-C6_fun-type_DNA-bd_sf"/>
</dbReference>
<dbReference type="Gene3D" id="3.30.200.20">
    <property type="entry name" value="Phosphorylase Kinase, domain 1"/>
    <property type="match status" value="1"/>
</dbReference>
<keyword evidence="2" id="KW-0479">Metal-binding</keyword>
<dbReference type="PANTHER" id="PTHR31001">
    <property type="entry name" value="UNCHARACTERIZED TRANSCRIPTIONAL REGULATORY PROTEIN"/>
    <property type="match status" value="1"/>
</dbReference>
<dbReference type="SUPFAM" id="SSF57701">
    <property type="entry name" value="Zn2/Cys6 DNA-binding domain"/>
    <property type="match status" value="1"/>
</dbReference>
<dbReference type="Pfam" id="PF01636">
    <property type="entry name" value="APH"/>
    <property type="match status" value="1"/>
</dbReference>
<dbReference type="OrthoDB" id="76105at2759"/>
<dbReference type="Pfam" id="PF04082">
    <property type="entry name" value="Fungal_trans"/>
    <property type="match status" value="1"/>
</dbReference>
<dbReference type="CDD" id="cd00067">
    <property type="entry name" value="GAL4"/>
    <property type="match status" value="1"/>
</dbReference>
<feature type="domain" description="Zn(2)-C6 fungal-type" evidence="5">
    <location>
        <begin position="52"/>
        <end position="83"/>
    </location>
</feature>
<dbReference type="InterPro" id="IPR050613">
    <property type="entry name" value="Sec_Metabolite_Reg"/>
</dbReference>
<proteinExistence type="predicted"/>
<gene>
    <name evidence="6" type="ORF">BBAD15_g8819</name>
</gene>
<dbReference type="EMBL" id="ANFO01000904">
    <property type="protein sequence ID" value="KGQ05916.1"/>
    <property type="molecule type" value="Genomic_DNA"/>
</dbReference>
<dbReference type="GO" id="GO:0005634">
    <property type="term" value="C:nucleus"/>
    <property type="evidence" value="ECO:0007669"/>
    <property type="project" value="UniProtKB-SubCell"/>
</dbReference>
<dbReference type="InterPro" id="IPR001138">
    <property type="entry name" value="Zn2Cys6_DnaBD"/>
</dbReference>
<dbReference type="Gene3D" id="3.90.1200.10">
    <property type="match status" value="1"/>
</dbReference>
<dbReference type="InterPro" id="IPR011009">
    <property type="entry name" value="Kinase-like_dom_sf"/>
</dbReference>
<dbReference type="InterPro" id="IPR002575">
    <property type="entry name" value="Aminoglycoside_PTrfase"/>
</dbReference>
<protein>
    <recommendedName>
        <fullName evidence="5">Zn(2)-C6 fungal-type domain-containing protein</fullName>
    </recommendedName>
</protein>
<evidence type="ECO:0000256" key="2">
    <source>
        <dbReference type="ARBA" id="ARBA00022723"/>
    </source>
</evidence>
<evidence type="ECO:0000256" key="4">
    <source>
        <dbReference type="SAM" id="MobiDB-lite"/>
    </source>
</evidence>
<dbReference type="GO" id="GO:0006351">
    <property type="term" value="P:DNA-templated transcription"/>
    <property type="evidence" value="ECO:0007669"/>
    <property type="project" value="InterPro"/>
</dbReference>
<keyword evidence="3" id="KW-0539">Nucleus</keyword>
<organism evidence="6 7">
    <name type="scientific">Beauveria bassiana D1-5</name>
    <dbReference type="NCBI Taxonomy" id="1245745"/>
    <lineage>
        <taxon>Eukaryota</taxon>
        <taxon>Fungi</taxon>
        <taxon>Dikarya</taxon>
        <taxon>Ascomycota</taxon>
        <taxon>Pezizomycotina</taxon>
        <taxon>Sordariomycetes</taxon>
        <taxon>Hypocreomycetidae</taxon>
        <taxon>Hypocreales</taxon>
        <taxon>Cordycipitaceae</taxon>
        <taxon>Beauveria</taxon>
    </lineage>
</organism>
<feature type="compositionally biased region" description="Polar residues" evidence="4">
    <location>
        <begin position="1"/>
        <end position="10"/>
    </location>
</feature>
<accession>A0A0A2VDE9</accession>
<dbReference type="STRING" id="1245745.A0A0A2VDE9"/>
<evidence type="ECO:0000313" key="6">
    <source>
        <dbReference type="EMBL" id="KGQ05916.1"/>
    </source>
</evidence>
<dbReference type="PROSITE" id="PS00463">
    <property type="entry name" value="ZN2_CY6_FUNGAL_1"/>
    <property type="match status" value="1"/>
</dbReference>
<evidence type="ECO:0000256" key="3">
    <source>
        <dbReference type="ARBA" id="ARBA00023242"/>
    </source>
</evidence>
<dbReference type="GO" id="GO:0003677">
    <property type="term" value="F:DNA binding"/>
    <property type="evidence" value="ECO:0007669"/>
    <property type="project" value="InterPro"/>
</dbReference>
<reference evidence="6 7" key="1">
    <citation type="submission" date="2012-10" db="EMBL/GenBank/DDBJ databases">
        <title>Genome sequencing and analysis of entomopathogenic fungi Beauveria bassiana D1-5.</title>
        <authorList>
            <person name="Li Q."/>
            <person name="Wang L."/>
            <person name="Zhang Z."/>
            <person name="Wang Q."/>
            <person name="Ren J."/>
            <person name="Wang M."/>
            <person name="Xu W."/>
            <person name="Wang J."/>
            <person name="Lu Y."/>
            <person name="Du Q."/>
            <person name="Sun Z."/>
        </authorList>
    </citation>
    <scope>NUCLEOTIDE SEQUENCE [LARGE SCALE GENOMIC DNA]</scope>
    <source>
        <strain evidence="6 7">D1-5</strain>
    </source>
</reference>
<dbReference type="Gene3D" id="4.10.240.10">
    <property type="entry name" value="Zn(2)-C6 fungal-type DNA-binding domain"/>
    <property type="match status" value="1"/>
</dbReference>
<name>A0A0A2VDE9_BEABA</name>
<dbReference type="HOGENOM" id="CLU_267362_0_0_1"/>
<dbReference type="GO" id="GO:0008270">
    <property type="term" value="F:zinc ion binding"/>
    <property type="evidence" value="ECO:0007669"/>
    <property type="project" value="InterPro"/>
</dbReference>
<sequence>MTQVGPSASYSLRHCPPPPGVDPATRHRMDFSLDGKALLSVPPQKRSRVLLSCAPCRASKLKCDRSQPCSQCAKKDRPAACVYAPKPVKRKPPPKGMSARLKRLEGMVRNMMEAEAAENAAEGGKKTDGEEETAAAAATDAHEAKTAHGQVVRSVQGSTYVGATHCLAMLEDIEDMKTYFDDEDDEVEGDSPGRDLEAAEILLSPRGGPGSRDELIGNIPEKYIADRLIMRYFSSASPSQFCVHRPTFTKNASISIALPGASLPWIAQLFMILALGVIFNYFSSPEELRAESTIPVLQRIQTFRSCAGWALVWSKYTNPTSETIPAFVLYVEAYFLFSRAAQMSCYTLSAVCLRLMLKLGMHRDPSGLADLSPYEGEMRRRWWSMACQIELLVSFHMGLPSMLHGIESDVEIHGNYQDEDFGEETEEMPAPRSLQDYTSLSYSINKTKILRVFGRIARQAHALTPPSYTDTMRLDVVLNATWDEVPPFLRVKPLDQCIGDAPMLLIQRYGIEALYHKCRCVLHRRHLAEPVPRAEHDYARQQCLEAAVALLDIQVTIWNATRPGSMLSMCGWFVTSLSVHDFMLAAMVIYVAARSAHYPEHPTGNDARWAAPDGWLRSKEELRMMLRRSHAIWCRVSSTVGELRKTRDTLAIMLAKLGCPVDGESYPTAPPPKTTAVGGGMSMTVPPPPLRNEIRLGQQVLTPAAPPPSLLSSGQLSSVAASANHAYSGSEPTTEFPADRINLGTMMSTDFSSFDLPLVGDDPTVVTFPGPEGTSFGGDATGKGLSAPEDSGDGIFGTVEFDSSWMDDGMDWPVQVRHPLTTEQREQRRDDFIASINKDAVAALASRFHNNERCIVSSDVKHGSYNVCYFVTFPADGTDWVVRIPISPLISDVWAKVQSEVATMQYVQRETRIPVPTVHGYGHGERLTEDASTLQAFLILEKMPGESLHSHEISAIPKESRIFFFAQLGDILGQLQQLHFPRSGSLYPDSKSSGKFTIGNPLYVIENDNAVNVGVYEKSSTTFCNAFDAVKGMFPVLEHAYEIPISDEVPDQTIKRELFAIDSLASSLSDNTHPFWSLDAPFMLSHGDLRCENIMVDENMKITAIIDWEWVVILPQQLCTPPTWVFGQNFLRDLHNREIFQEFQSAITQDNTYHEYLQYWRSNGQYLPLAQILRHPELLVNIYYTDVFPRLHSEPFSAVEESFFADEEHRKKFQERLTVAERYNEYLKENDLYVVDEVWKSQQEWIEKADKLLAEVNSKLAAYKSKHTI</sequence>
<dbReference type="Pfam" id="PF00172">
    <property type="entry name" value="Zn_clus"/>
    <property type="match status" value="1"/>
</dbReference>
<dbReference type="SUPFAM" id="SSF56112">
    <property type="entry name" value="Protein kinase-like (PK-like)"/>
    <property type="match status" value="1"/>
</dbReference>
<dbReference type="eggNOG" id="ENOG502SKRU">
    <property type="taxonomic scope" value="Eukaryota"/>
</dbReference>
<dbReference type="AlphaFoldDB" id="A0A0A2VDE9"/>
<comment type="subcellular location">
    <subcellularLocation>
        <location evidence="1">Nucleus</location>
    </subcellularLocation>
</comment>
<evidence type="ECO:0000256" key="1">
    <source>
        <dbReference type="ARBA" id="ARBA00004123"/>
    </source>
</evidence>
<evidence type="ECO:0000259" key="5">
    <source>
        <dbReference type="PROSITE" id="PS50048"/>
    </source>
</evidence>
<dbReference type="SMART" id="SM00066">
    <property type="entry name" value="GAL4"/>
    <property type="match status" value="1"/>
</dbReference>
<feature type="region of interest" description="Disordered" evidence="4">
    <location>
        <begin position="1"/>
        <end position="27"/>
    </location>
</feature>
<dbReference type="PROSITE" id="PS50048">
    <property type="entry name" value="ZN2_CY6_FUNGAL_2"/>
    <property type="match status" value="1"/>
</dbReference>
<dbReference type="PANTHER" id="PTHR31001:SF49">
    <property type="entry name" value="ZN(II)2CYS6 TRANSCRIPTION FACTOR (EUROFUNG)"/>
    <property type="match status" value="1"/>
</dbReference>
<evidence type="ECO:0000313" key="7">
    <source>
        <dbReference type="Proteomes" id="UP000030106"/>
    </source>
</evidence>